<dbReference type="EC" id="2.7.7.7" evidence="1"/>
<name>A0A3M2HT41_9GAMM</name>
<keyword evidence="2" id="KW-0239">DNA-directed DNA polymerase</keyword>
<dbReference type="Proteomes" id="UP000275012">
    <property type="component" value="Unassembled WGS sequence"/>
</dbReference>
<dbReference type="GO" id="GO:0006261">
    <property type="term" value="P:DNA-templated DNA replication"/>
    <property type="evidence" value="ECO:0007669"/>
    <property type="project" value="TreeGrafter"/>
</dbReference>
<dbReference type="NCBIfam" id="NF006447">
    <property type="entry name" value="PRK08769.1"/>
    <property type="match status" value="1"/>
</dbReference>
<feature type="region of interest" description="Disordered" evidence="4">
    <location>
        <begin position="75"/>
        <end position="100"/>
    </location>
</feature>
<dbReference type="PANTHER" id="PTHR11669">
    <property type="entry name" value="REPLICATION FACTOR C / DNA POLYMERASE III GAMMA-TAU SUBUNIT"/>
    <property type="match status" value="1"/>
</dbReference>
<keyword evidence="5" id="KW-0808">Transferase</keyword>
<evidence type="ECO:0000256" key="3">
    <source>
        <dbReference type="ARBA" id="ARBA00049244"/>
    </source>
</evidence>
<dbReference type="OrthoDB" id="9811073at2"/>
<evidence type="ECO:0000313" key="5">
    <source>
        <dbReference type="EMBL" id="RMH90840.1"/>
    </source>
</evidence>
<gene>
    <name evidence="5" type="ORF">EBB59_09445</name>
</gene>
<reference evidence="5 6" key="1">
    <citation type="submission" date="2018-10" db="EMBL/GenBank/DDBJ databases">
        <title>Proposal of Lysobacter pythonis sp. nov. isolated from royal pythons (Python regius).</title>
        <authorList>
            <person name="Hans-Juergen B."/>
            <person name="Huptas C."/>
            <person name="Sandra B."/>
            <person name="Igor L."/>
            <person name="Joachim S."/>
            <person name="Siegfried S."/>
            <person name="Mareike W."/>
            <person name="Peter K."/>
        </authorList>
    </citation>
    <scope>NUCLEOTIDE SEQUENCE [LARGE SCALE GENOMIC DNA]</scope>
    <source>
        <strain evidence="5 6">4284/11</strain>
    </source>
</reference>
<evidence type="ECO:0000256" key="4">
    <source>
        <dbReference type="SAM" id="MobiDB-lite"/>
    </source>
</evidence>
<dbReference type="Pfam" id="PF13177">
    <property type="entry name" value="DNA_pol3_delta2"/>
    <property type="match status" value="1"/>
</dbReference>
<keyword evidence="6" id="KW-1185">Reference proteome</keyword>
<dbReference type="InterPro" id="IPR050238">
    <property type="entry name" value="DNA_Rep/Repair_Clamp_Loader"/>
</dbReference>
<dbReference type="EMBL" id="RFLY01000013">
    <property type="protein sequence ID" value="RMH90840.1"/>
    <property type="molecule type" value="Genomic_DNA"/>
</dbReference>
<evidence type="ECO:0000313" key="6">
    <source>
        <dbReference type="Proteomes" id="UP000275012"/>
    </source>
</evidence>
<keyword evidence="5" id="KW-0548">Nucleotidyltransferase</keyword>
<evidence type="ECO:0000256" key="1">
    <source>
        <dbReference type="ARBA" id="ARBA00012417"/>
    </source>
</evidence>
<dbReference type="GO" id="GO:0003887">
    <property type="term" value="F:DNA-directed DNA polymerase activity"/>
    <property type="evidence" value="ECO:0007669"/>
    <property type="project" value="UniProtKB-KW"/>
</dbReference>
<organism evidence="5 6">
    <name type="scientific">Solilutibacter pythonis</name>
    <dbReference type="NCBI Taxonomy" id="2483112"/>
    <lineage>
        <taxon>Bacteria</taxon>
        <taxon>Pseudomonadati</taxon>
        <taxon>Pseudomonadota</taxon>
        <taxon>Gammaproteobacteria</taxon>
        <taxon>Lysobacterales</taxon>
        <taxon>Lysobacteraceae</taxon>
        <taxon>Solilutibacter</taxon>
    </lineage>
</organism>
<proteinExistence type="predicted"/>
<dbReference type="Gene3D" id="3.40.50.300">
    <property type="entry name" value="P-loop containing nucleotide triphosphate hydrolases"/>
    <property type="match status" value="1"/>
</dbReference>
<dbReference type="InterPro" id="IPR027417">
    <property type="entry name" value="P-loop_NTPase"/>
</dbReference>
<dbReference type="GO" id="GO:0009360">
    <property type="term" value="C:DNA polymerase III complex"/>
    <property type="evidence" value="ECO:0007669"/>
    <property type="project" value="TreeGrafter"/>
</dbReference>
<sequence length="334" mass="36240">MNALAPWQQRVYDKAAEALDAGRLPHALLLAGPAELGKRAVAEKLARRALCLARAPGAEACGECRSCHLFDSRAQTDPPEQRPDGSLAHPSGHPAHPDARFIGYGWNEKTHKPRGEIVIEQIRTMSEKLALTPQYGEHQVAILDPADAINHAAANALLKTLEEPQPGRFIWLISARPARLPATIRSRTQVLEFRLPPRDEALAWLAAQGHPASAAAEALKVAHGHPGLAHHWLGSGALTLRAEVAKDLDGLRRDAAPAAALAQRWVGDEHAALRLSFAADLALEAARHAEPARTKRLAAWFDQSNRTRELLRTPVRADLAVLELLLAWHAAGRG</sequence>
<protein>
    <recommendedName>
        <fullName evidence="1">DNA-directed DNA polymerase</fullName>
        <ecNumber evidence="1">2.7.7.7</ecNumber>
    </recommendedName>
</protein>
<comment type="catalytic activity">
    <reaction evidence="3">
        <text>DNA(n) + a 2'-deoxyribonucleoside 5'-triphosphate = DNA(n+1) + diphosphate</text>
        <dbReference type="Rhea" id="RHEA:22508"/>
        <dbReference type="Rhea" id="RHEA-COMP:17339"/>
        <dbReference type="Rhea" id="RHEA-COMP:17340"/>
        <dbReference type="ChEBI" id="CHEBI:33019"/>
        <dbReference type="ChEBI" id="CHEBI:61560"/>
        <dbReference type="ChEBI" id="CHEBI:173112"/>
        <dbReference type="EC" id="2.7.7.7"/>
    </reaction>
</comment>
<dbReference type="RefSeq" id="WP_122101915.1">
    <property type="nucleotide sequence ID" value="NZ_RFLY01000013.1"/>
</dbReference>
<accession>A0A3M2HT41</accession>
<evidence type="ECO:0000256" key="2">
    <source>
        <dbReference type="ARBA" id="ARBA00022932"/>
    </source>
</evidence>
<dbReference type="SUPFAM" id="SSF52540">
    <property type="entry name" value="P-loop containing nucleoside triphosphate hydrolases"/>
    <property type="match status" value="1"/>
</dbReference>
<comment type="caution">
    <text evidence="5">The sequence shown here is derived from an EMBL/GenBank/DDBJ whole genome shotgun (WGS) entry which is preliminary data.</text>
</comment>
<dbReference type="AlphaFoldDB" id="A0A3M2HT41"/>
<dbReference type="PANTHER" id="PTHR11669:SF8">
    <property type="entry name" value="DNA POLYMERASE III SUBUNIT DELTA"/>
    <property type="match status" value="1"/>
</dbReference>